<reference evidence="12" key="1">
    <citation type="journal article" date="2008" name="Nat. Genet.">
        <title>The Pristionchus pacificus genome provides a unique perspective on nematode lifestyle and parasitism.</title>
        <authorList>
            <person name="Dieterich C."/>
            <person name="Clifton S.W."/>
            <person name="Schuster L.N."/>
            <person name="Chinwalla A."/>
            <person name="Delehaunty K."/>
            <person name="Dinkelacker I."/>
            <person name="Fulton L."/>
            <person name="Fulton R."/>
            <person name="Godfrey J."/>
            <person name="Minx P."/>
            <person name="Mitreva M."/>
            <person name="Roeseler W."/>
            <person name="Tian H."/>
            <person name="Witte H."/>
            <person name="Yang S.P."/>
            <person name="Wilson R.K."/>
            <person name="Sommer R.J."/>
        </authorList>
    </citation>
    <scope>NUCLEOTIDE SEQUENCE [LARGE SCALE GENOMIC DNA]</scope>
    <source>
        <strain evidence="12">PS312</strain>
    </source>
</reference>
<feature type="region of interest" description="Disordered" evidence="8">
    <location>
        <begin position="735"/>
        <end position="764"/>
    </location>
</feature>
<feature type="signal peptide" evidence="10">
    <location>
        <begin position="1"/>
        <end position="16"/>
    </location>
</feature>
<evidence type="ECO:0000256" key="3">
    <source>
        <dbReference type="ARBA" id="ARBA00012646"/>
    </source>
</evidence>
<dbReference type="Gene3D" id="3.40.50.1240">
    <property type="entry name" value="Phosphoglycerate mutase-like"/>
    <property type="match status" value="1"/>
</dbReference>
<evidence type="ECO:0000256" key="1">
    <source>
        <dbReference type="ARBA" id="ARBA00000032"/>
    </source>
</evidence>
<accession>A0A8R1UED9</accession>
<protein>
    <recommendedName>
        <fullName evidence="3">acid phosphatase</fullName>
        <ecNumber evidence="3">3.1.3.2</ecNumber>
    </recommendedName>
</protein>
<comment type="catalytic activity">
    <reaction evidence="1">
        <text>a phosphate monoester + H2O = an alcohol + phosphate</text>
        <dbReference type="Rhea" id="RHEA:15017"/>
        <dbReference type="ChEBI" id="CHEBI:15377"/>
        <dbReference type="ChEBI" id="CHEBI:30879"/>
        <dbReference type="ChEBI" id="CHEBI:43474"/>
        <dbReference type="ChEBI" id="CHEBI:67140"/>
        <dbReference type="EC" id="3.1.3.2"/>
    </reaction>
</comment>
<sequence length="883" mass="96932">MLPLLLFSLSIGSIFAFERSPDDQLLLVQVVIRHADRAAMHGWATNISEEVFFRGNGELSDGLDYRERYVDSGFLDDRMLTNQISIRSSSVPRVLMSAGSFTSALFNQTDGGSTRVPPIFTKEPENDPLLVPPLDCLDGWDDVVAKYNLPSPKGAQKKKSPATRPGMKKTKKHSQALIALLKTEMPEDCKIVPADLIETIVAELPNSQITLPEEWIPCAQNGAKKLMFKYMELLAGAGEDLNVQRLQRTAGLLTATLLDNMAQMLNCTATECDEPKLRVYYTHDINVLAISFIFDALDMFQKKTPAFSSSIVFELRNGKFGPYVNFFLKNGQDAPFVETNLCETNCSLDALTKPYAIREPAACKLTEDEVEPTTKALSGLHSFFALLVTIPSSSPFIFVFSHPSIRLSHRMVPYLLLLLFSFPLVAPTLICNERTACLYFTTCYDESKLDPNSRIQPDITSKRLSNHIWPSLKGAVERKHDCKTFGVISTLSIDPISPSSCNFSLETDQKNFGFAFGEDTQKMLEFKANEDSAVTTVNINGKRQTLNVTNFLPKDGTSLGKTIYSFILEHNSNEMTNAAWGTCHMSVGDVKTNTNVNEFWQDFKTKLPCNVKIVHDECDKYKRCDMALISGHFILCEDPKNKLKAANPRDAWTYVTSISCADQKWIIIKTDNDSMPTPPEFNVICEKPEPIVTSTIPPTTTTTIPATTATTTIPSTTTTTTTAAAAAATTTTIREKGSVAIHQDAPPTTVQPGSGKKNDDGGSGGSGKWLWIGLGGALFVIIIVVNIVVCVICFKKKNSTAKKSSKTQQPTNRNTKKKGGKGPEDSTTGLPSSSEMIVEPSKASKESLKTPASGSAEKNAQPTSEPVAATEMCLDLLKTEKFN</sequence>
<keyword evidence="6" id="KW-1015">Disulfide bond</keyword>
<evidence type="ECO:0000256" key="5">
    <source>
        <dbReference type="ARBA" id="ARBA00022801"/>
    </source>
</evidence>
<accession>A0A2A6CZA2</accession>
<keyword evidence="9" id="KW-0812">Transmembrane</keyword>
<dbReference type="EC" id="3.1.3.2" evidence="3"/>
<keyword evidence="9" id="KW-0472">Membrane</keyword>
<gene>
    <name evidence="11" type="primary">WBGene00107955</name>
</gene>
<dbReference type="GO" id="GO:0003993">
    <property type="term" value="F:acid phosphatase activity"/>
    <property type="evidence" value="ECO:0007669"/>
    <property type="project" value="UniProtKB-EC"/>
</dbReference>
<name>A0A2A6CZA2_PRIPA</name>
<evidence type="ECO:0000313" key="12">
    <source>
        <dbReference type="Proteomes" id="UP000005239"/>
    </source>
</evidence>
<feature type="region of interest" description="Disordered" evidence="8">
    <location>
        <begin position="148"/>
        <end position="171"/>
    </location>
</feature>
<dbReference type="InterPro" id="IPR000560">
    <property type="entry name" value="His_Pase_clade-2"/>
</dbReference>
<dbReference type="Proteomes" id="UP000005239">
    <property type="component" value="Unassembled WGS sequence"/>
</dbReference>
<evidence type="ECO:0000256" key="10">
    <source>
        <dbReference type="SAM" id="SignalP"/>
    </source>
</evidence>
<feature type="chain" id="PRO_5043803226" description="acid phosphatase" evidence="10">
    <location>
        <begin position="17"/>
        <end position="883"/>
    </location>
</feature>
<evidence type="ECO:0000256" key="9">
    <source>
        <dbReference type="SAM" id="Phobius"/>
    </source>
</evidence>
<organism evidence="11 12">
    <name type="scientific">Pristionchus pacificus</name>
    <name type="common">Parasitic nematode worm</name>
    <dbReference type="NCBI Taxonomy" id="54126"/>
    <lineage>
        <taxon>Eukaryota</taxon>
        <taxon>Metazoa</taxon>
        <taxon>Ecdysozoa</taxon>
        <taxon>Nematoda</taxon>
        <taxon>Chromadorea</taxon>
        <taxon>Rhabditida</taxon>
        <taxon>Rhabditina</taxon>
        <taxon>Diplogasteromorpha</taxon>
        <taxon>Diplogasteroidea</taxon>
        <taxon>Neodiplogasteridae</taxon>
        <taxon>Pristionchus</taxon>
    </lineage>
</organism>
<dbReference type="SUPFAM" id="SSF53254">
    <property type="entry name" value="Phosphoglycerate mutase-like"/>
    <property type="match status" value="1"/>
</dbReference>
<dbReference type="Pfam" id="PF00328">
    <property type="entry name" value="His_Phos_2"/>
    <property type="match status" value="1"/>
</dbReference>
<feature type="compositionally biased region" description="Polar residues" evidence="8">
    <location>
        <begin position="825"/>
        <end position="835"/>
    </location>
</feature>
<keyword evidence="12" id="KW-1185">Reference proteome</keyword>
<reference evidence="11" key="2">
    <citation type="submission" date="2022-06" db="UniProtKB">
        <authorList>
            <consortium name="EnsemblMetazoa"/>
        </authorList>
    </citation>
    <scope>IDENTIFICATION</scope>
    <source>
        <strain evidence="11">PS312</strain>
    </source>
</reference>
<dbReference type="InterPro" id="IPR029033">
    <property type="entry name" value="His_PPase_superfam"/>
</dbReference>
<keyword evidence="5" id="KW-0378">Hydrolase</keyword>
<dbReference type="CDD" id="cd07061">
    <property type="entry name" value="HP_HAP_like"/>
    <property type="match status" value="1"/>
</dbReference>
<feature type="region of interest" description="Disordered" evidence="8">
    <location>
        <begin position="801"/>
        <end position="867"/>
    </location>
</feature>
<dbReference type="InterPro" id="IPR050645">
    <property type="entry name" value="Histidine_acid_phosphatase"/>
</dbReference>
<evidence type="ECO:0000256" key="7">
    <source>
        <dbReference type="ARBA" id="ARBA00023180"/>
    </source>
</evidence>
<dbReference type="OrthoDB" id="10257284at2759"/>
<dbReference type="PANTHER" id="PTHR11567">
    <property type="entry name" value="ACID PHOSPHATASE-RELATED"/>
    <property type="match status" value="1"/>
</dbReference>
<keyword evidence="9" id="KW-1133">Transmembrane helix</keyword>
<evidence type="ECO:0000256" key="8">
    <source>
        <dbReference type="SAM" id="MobiDB-lite"/>
    </source>
</evidence>
<keyword evidence="7" id="KW-0325">Glycoprotein</keyword>
<evidence type="ECO:0000256" key="2">
    <source>
        <dbReference type="ARBA" id="ARBA00005375"/>
    </source>
</evidence>
<feature type="compositionally biased region" description="Basic residues" evidence="8">
    <location>
        <begin position="155"/>
        <end position="171"/>
    </location>
</feature>
<evidence type="ECO:0000256" key="4">
    <source>
        <dbReference type="ARBA" id="ARBA00022729"/>
    </source>
</evidence>
<comment type="similarity">
    <text evidence="2">Belongs to the histidine acid phosphatase family.</text>
</comment>
<dbReference type="AlphaFoldDB" id="A0A2A6CZA2"/>
<evidence type="ECO:0000313" key="11">
    <source>
        <dbReference type="EnsemblMetazoa" id="PPA18401.1"/>
    </source>
</evidence>
<keyword evidence="4 10" id="KW-0732">Signal</keyword>
<proteinExistence type="inferred from homology"/>
<feature type="transmembrane region" description="Helical" evidence="9">
    <location>
        <begin position="769"/>
        <end position="794"/>
    </location>
</feature>
<dbReference type="GO" id="GO:0016791">
    <property type="term" value="F:phosphatase activity"/>
    <property type="evidence" value="ECO:0000318"/>
    <property type="project" value="GO_Central"/>
</dbReference>
<evidence type="ECO:0000256" key="6">
    <source>
        <dbReference type="ARBA" id="ARBA00023157"/>
    </source>
</evidence>
<feature type="compositionally biased region" description="Polar residues" evidence="8">
    <location>
        <begin position="850"/>
        <end position="864"/>
    </location>
</feature>
<dbReference type="EnsemblMetazoa" id="PPA18401.1">
    <property type="protein sequence ID" value="PPA18401.1"/>
    <property type="gene ID" value="WBGene00107955"/>
</dbReference>
<dbReference type="PANTHER" id="PTHR11567:SF211">
    <property type="entry name" value="PROSTATIC ACID PHOSPHATASE"/>
    <property type="match status" value="1"/>
</dbReference>